<gene>
    <name evidence="1" type="ORF">GXM_02137</name>
</gene>
<proteinExistence type="predicted"/>
<evidence type="ECO:0000313" key="2">
    <source>
        <dbReference type="Proteomes" id="UP000326678"/>
    </source>
</evidence>
<protein>
    <submittedName>
        <fullName evidence="1">Type II toxin-antitoxin system RelE/ParE family toxin</fullName>
    </submittedName>
</protein>
<evidence type="ECO:0000313" key="1">
    <source>
        <dbReference type="EMBL" id="QFS44662.1"/>
    </source>
</evidence>
<accession>A0A5P8VW63</accession>
<dbReference type="Pfam" id="PF05973">
    <property type="entry name" value="Gp49"/>
    <property type="match status" value="1"/>
</dbReference>
<dbReference type="RefSeq" id="WP_118170555.1">
    <property type="nucleotide sequence ID" value="NZ_CP045226.1"/>
</dbReference>
<organism evidence="1 2">
    <name type="scientific">Nostoc sphaeroides CCNUC1</name>
    <dbReference type="NCBI Taxonomy" id="2653204"/>
    <lineage>
        <taxon>Bacteria</taxon>
        <taxon>Bacillati</taxon>
        <taxon>Cyanobacteriota</taxon>
        <taxon>Cyanophyceae</taxon>
        <taxon>Nostocales</taxon>
        <taxon>Nostocaceae</taxon>
        <taxon>Nostoc</taxon>
    </lineage>
</organism>
<dbReference type="InterPro" id="IPR009241">
    <property type="entry name" value="HigB-like"/>
</dbReference>
<dbReference type="KEGG" id="nsh:GXM_02137"/>
<sequence length="116" mass="13588">MEEKRIPAQFYQNENGTEPVRDWLKDLDKEDRKLIGADIKTVEIGWPIGMPTCRPMGKGLFEVRTNLPQGRKARVLFCIYDEKMILLNGFIKKTQKTPQKELELALERKQKLEAQR</sequence>
<dbReference type="AlphaFoldDB" id="A0A5P8VW63"/>
<dbReference type="Proteomes" id="UP000326678">
    <property type="component" value="Chromosome Gxm1"/>
</dbReference>
<keyword evidence="2" id="KW-1185">Reference proteome</keyword>
<name>A0A5P8VW63_9NOSO</name>
<dbReference type="EMBL" id="CP045226">
    <property type="protein sequence ID" value="QFS44662.1"/>
    <property type="molecule type" value="Genomic_DNA"/>
</dbReference>
<reference evidence="1 2" key="1">
    <citation type="submission" date="2019-10" db="EMBL/GenBank/DDBJ databases">
        <title>Genomic and transcriptomic insights into the perfect genentic adaptation of a filamentous nitrogen-fixing cyanobacterium to rice fields.</title>
        <authorList>
            <person name="Chen Z."/>
        </authorList>
    </citation>
    <scope>NUCLEOTIDE SEQUENCE [LARGE SCALE GENOMIC DNA]</scope>
    <source>
        <strain evidence="1">CCNUC1</strain>
    </source>
</reference>